<dbReference type="Pfam" id="PF07730">
    <property type="entry name" value="HisKA_3"/>
    <property type="match status" value="1"/>
</dbReference>
<keyword evidence="4" id="KW-0808">Transferase</keyword>
<dbReference type="CDD" id="cd16917">
    <property type="entry name" value="HATPase_UhpB-NarQ-NarX-like"/>
    <property type="match status" value="1"/>
</dbReference>
<dbReference type="Pfam" id="PF02518">
    <property type="entry name" value="HATPase_c"/>
    <property type="match status" value="1"/>
</dbReference>
<dbReference type="PANTHER" id="PTHR24421">
    <property type="entry name" value="NITRATE/NITRITE SENSOR PROTEIN NARX-RELATED"/>
    <property type="match status" value="1"/>
</dbReference>
<dbReference type="InterPro" id="IPR036890">
    <property type="entry name" value="HATPase_C_sf"/>
</dbReference>
<evidence type="ECO:0000256" key="9">
    <source>
        <dbReference type="SAM" id="Phobius"/>
    </source>
</evidence>
<evidence type="ECO:0000256" key="2">
    <source>
        <dbReference type="ARBA" id="ARBA00012438"/>
    </source>
</evidence>
<dbReference type="InterPro" id="IPR011990">
    <property type="entry name" value="TPR-like_helical_dom_sf"/>
</dbReference>
<dbReference type="GO" id="GO:0016020">
    <property type="term" value="C:membrane"/>
    <property type="evidence" value="ECO:0007669"/>
    <property type="project" value="InterPro"/>
</dbReference>
<dbReference type="Gene3D" id="1.20.5.1930">
    <property type="match status" value="1"/>
</dbReference>
<dbReference type="GO" id="GO:0005524">
    <property type="term" value="F:ATP binding"/>
    <property type="evidence" value="ECO:0007669"/>
    <property type="project" value="UniProtKB-KW"/>
</dbReference>
<organism evidence="11 12">
    <name type="scientific">Bizionia argentinensis JUB59</name>
    <dbReference type="NCBI Taxonomy" id="1046627"/>
    <lineage>
        <taxon>Bacteria</taxon>
        <taxon>Pseudomonadati</taxon>
        <taxon>Bacteroidota</taxon>
        <taxon>Flavobacteriia</taxon>
        <taxon>Flavobacteriales</taxon>
        <taxon>Flavobacteriaceae</taxon>
        <taxon>Bizionia</taxon>
    </lineage>
</organism>
<evidence type="ECO:0000256" key="3">
    <source>
        <dbReference type="ARBA" id="ARBA00022553"/>
    </source>
</evidence>
<dbReference type="Gene3D" id="3.30.565.10">
    <property type="entry name" value="Histidine kinase-like ATPase, C-terminal domain"/>
    <property type="match status" value="1"/>
</dbReference>
<dbReference type="SUPFAM" id="SSF48452">
    <property type="entry name" value="TPR-like"/>
    <property type="match status" value="1"/>
</dbReference>
<proteinExistence type="predicted"/>
<dbReference type="SUPFAM" id="SSF55874">
    <property type="entry name" value="ATPase domain of HSP90 chaperone/DNA topoisomerase II/histidine kinase"/>
    <property type="match status" value="1"/>
</dbReference>
<dbReference type="AlphaFoldDB" id="G2EFH2"/>
<keyword evidence="3" id="KW-0597">Phosphoprotein</keyword>
<dbReference type="PANTHER" id="PTHR24421:SF10">
    <property type="entry name" value="NITRATE_NITRITE SENSOR PROTEIN NARQ"/>
    <property type="match status" value="1"/>
</dbReference>
<dbReference type="EMBL" id="AFXZ01000042">
    <property type="protein sequence ID" value="EGV42812.1"/>
    <property type="molecule type" value="Genomic_DNA"/>
</dbReference>
<keyword evidence="12" id="KW-1185">Reference proteome</keyword>
<keyword evidence="6 11" id="KW-0418">Kinase</keyword>
<evidence type="ECO:0000256" key="8">
    <source>
        <dbReference type="ARBA" id="ARBA00023012"/>
    </source>
</evidence>
<evidence type="ECO:0000256" key="5">
    <source>
        <dbReference type="ARBA" id="ARBA00022741"/>
    </source>
</evidence>
<dbReference type="SMART" id="SM00387">
    <property type="entry name" value="HATPase_c"/>
    <property type="match status" value="1"/>
</dbReference>
<keyword evidence="5" id="KW-0547">Nucleotide-binding</keyword>
<dbReference type="InterPro" id="IPR003594">
    <property type="entry name" value="HATPase_dom"/>
</dbReference>
<dbReference type="EC" id="2.7.13.3" evidence="2"/>
<keyword evidence="7" id="KW-0067">ATP-binding</keyword>
<protein>
    <recommendedName>
        <fullName evidence="2">histidine kinase</fullName>
        <ecNumber evidence="2">2.7.13.3</ecNumber>
    </recommendedName>
</protein>
<evidence type="ECO:0000256" key="6">
    <source>
        <dbReference type="ARBA" id="ARBA00022777"/>
    </source>
</evidence>
<comment type="catalytic activity">
    <reaction evidence="1">
        <text>ATP + protein L-histidine = ADP + protein N-phospho-L-histidine.</text>
        <dbReference type="EC" id="2.7.13.3"/>
    </reaction>
</comment>
<dbReference type="GO" id="GO:0000155">
    <property type="term" value="F:phosphorelay sensor kinase activity"/>
    <property type="evidence" value="ECO:0007669"/>
    <property type="project" value="InterPro"/>
</dbReference>
<keyword evidence="9" id="KW-0472">Membrane</keyword>
<dbReference type="PATRIC" id="fig|1046627.3.peg.2260"/>
<gene>
    <name evidence="11" type="ORF">BZARG_2784</name>
</gene>
<evidence type="ECO:0000256" key="7">
    <source>
        <dbReference type="ARBA" id="ARBA00022840"/>
    </source>
</evidence>
<dbReference type="InterPro" id="IPR005467">
    <property type="entry name" value="His_kinase_dom"/>
</dbReference>
<dbReference type="PROSITE" id="PS50109">
    <property type="entry name" value="HIS_KIN"/>
    <property type="match status" value="1"/>
</dbReference>
<evidence type="ECO:0000313" key="12">
    <source>
        <dbReference type="Proteomes" id="UP000003730"/>
    </source>
</evidence>
<accession>G2EFH2</accession>
<evidence type="ECO:0000256" key="4">
    <source>
        <dbReference type="ARBA" id="ARBA00022679"/>
    </source>
</evidence>
<feature type="transmembrane region" description="Helical" evidence="9">
    <location>
        <begin position="440"/>
        <end position="458"/>
    </location>
</feature>
<dbReference type="InterPro" id="IPR050482">
    <property type="entry name" value="Sensor_HK_TwoCompSys"/>
</dbReference>
<reference evidence="11 12" key="1">
    <citation type="journal article" date="2008" name="Int. J. Syst. Evol. Microbiol.">
        <title>Bizionia argentinensis sp. nov., isolated from surface marine water in Antarctica.</title>
        <authorList>
            <person name="Bercovich A."/>
            <person name="Vazquez S.C."/>
            <person name="Yankilevich P."/>
            <person name="Coria S.H."/>
            <person name="Foti M."/>
            <person name="Hernandez E."/>
            <person name="Vidal A."/>
            <person name="Ruberto L."/>
            <person name="Melo C."/>
            <person name="Marenssi S."/>
            <person name="Criscuolo M."/>
            <person name="Memoli M."/>
            <person name="Arguelles M."/>
            <person name="Mac Cormack W.P."/>
        </authorList>
    </citation>
    <scope>NUCLEOTIDE SEQUENCE [LARGE SCALE GENOMIC DNA]</scope>
    <source>
        <strain evidence="11 12">JUB59</strain>
    </source>
</reference>
<evidence type="ECO:0000256" key="1">
    <source>
        <dbReference type="ARBA" id="ARBA00000085"/>
    </source>
</evidence>
<comment type="caution">
    <text evidence="11">The sequence shown here is derived from an EMBL/GenBank/DDBJ whole genome shotgun (WGS) entry which is preliminary data.</text>
</comment>
<name>G2EFH2_9FLAO</name>
<feature type="domain" description="Histidine kinase" evidence="10">
    <location>
        <begin position="522"/>
        <end position="672"/>
    </location>
</feature>
<dbReference type="Gene3D" id="1.25.40.10">
    <property type="entry name" value="Tetratricopeptide repeat domain"/>
    <property type="match status" value="1"/>
</dbReference>
<dbReference type="eggNOG" id="COG0457">
    <property type="taxonomic scope" value="Bacteria"/>
</dbReference>
<keyword evidence="9" id="KW-1133">Transmembrane helix</keyword>
<dbReference type="RefSeq" id="WP_008638469.1">
    <property type="nucleotide sequence ID" value="NZ_AFXZ01000042.1"/>
</dbReference>
<sequence>MRLYLLILLLFVPIISIAQDKDLEQNKTLKELNNKHASGIDRLQFLDSLAKEIRYDSTFNADSIFRETISYAQALDSIDMAVKHTVNFINYLNYGTNDYKEAKKIIKGTYPILSEITKPNIIDDFYIEAAYVYSDSRNFDEAIRLFDSAYVYAEKYQSKYMEISKFAKGIAYVNTGNFGDASMTLQEASKMFQAKNDTLYWLYTKSSISILYSKNGFFEEAKKERDELIEIAKHIPSYPNLHLIYYNNAADDNKVNNQKNRIKNLKYAVALNDKAENKTDYESLLKSGLAAALAENDSLKQAEDLIKELELTEKNITGFNKPFYLNAKMRFAFSVKDYPNALRYGMENHTLKTKGDQYEEIQEAALFLSEVYEQIGDNDKAFLHYKNYTKIKDSIGSSINTRVLAYYQTLYETEKRDLTIQNQNSNIALLATKNKVKNQWLLFGGLGLFSVFGFVTVVRSRNYAKKKQVLQEEFTQNIINAQEQERTRLAFELHDSVGQQLMLLTRKLKTIDNEDYGNLANDTLANLRSISQGLYPAALERLGFTAAIEDLVNELDESTDVFFSAEIENTDNHINKDKALHLYRVAQEALSNTLKHAEAKAIFISIEKVSNNIVMTIKDNGKGFDYSKALTTSKSLGMKSLMERCKIIKAQLEVESSIGKGTQIIIKLPIEAS</sequence>
<dbReference type="GO" id="GO:0046983">
    <property type="term" value="F:protein dimerization activity"/>
    <property type="evidence" value="ECO:0007669"/>
    <property type="project" value="InterPro"/>
</dbReference>
<evidence type="ECO:0000313" key="11">
    <source>
        <dbReference type="EMBL" id="EGV42812.1"/>
    </source>
</evidence>
<dbReference type="OrthoDB" id="9778366at2"/>
<dbReference type="InterPro" id="IPR011712">
    <property type="entry name" value="Sig_transdc_His_kin_sub3_dim/P"/>
</dbReference>
<dbReference type="eggNOG" id="COG4585">
    <property type="taxonomic scope" value="Bacteria"/>
</dbReference>
<evidence type="ECO:0000259" key="10">
    <source>
        <dbReference type="PROSITE" id="PS50109"/>
    </source>
</evidence>
<keyword evidence="9" id="KW-0812">Transmembrane</keyword>
<dbReference type="STRING" id="1046627.BZARG_2784"/>
<keyword evidence="8" id="KW-0902">Two-component regulatory system</keyword>
<dbReference type="Proteomes" id="UP000003730">
    <property type="component" value="Unassembled WGS sequence"/>
</dbReference>